<gene>
    <name evidence="2" type="ORF">KK488_21045</name>
</gene>
<sequence length="207" mass="23139">MSETQQPQRTLLAQLLMQKPIVRAYELRSEGIDPKTISRAVAAGELIRISRGLYQRPDSDIDTHQALAEAAKKVPRGVVAMVSALAYHELTDQMPRKVWMAVSVKDWSPSASSYPPVRIVEFRDRYMQQGIEHHTISGTRVPIYSIPKTLADVFRNRKLVDRSVAVEALRATLDQRRATPASIAEAAMAGDAWNIMRPYLEALTSNG</sequence>
<dbReference type="EMBL" id="JAHGAW010000019">
    <property type="protein sequence ID" value="MBT2189447.1"/>
    <property type="molecule type" value="Genomic_DNA"/>
</dbReference>
<proteinExistence type="predicted"/>
<evidence type="ECO:0000313" key="2">
    <source>
        <dbReference type="EMBL" id="MBT2189447.1"/>
    </source>
</evidence>
<comment type="caution">
    <text evidence="2">The sequence shown here is derived from an EMBL/GenBank/DDBJ whole genome shotgun (WGS) entry which is preliminary data.</text>
</comment>
<evidence type="ECO:0000259" key="1">
    <source>
        <dbReference type="Pfam" id="PF13338"/>
    </source>
</evidence>
<keyword evidence="3" id="KW-1185">Reference proteome</keyword>
<accession>A0A9X1ITM1</accession>
<dbReference type="Pfam" id="PF13338">
    <property type="entry name" value="AbiEi_4"/>
    <property type="match status" value="1"/>
</dbReference>
<dbReference type="InterPro" id="IPR025159">
    <property type="entry name" value="AbiEi_N"/>
</dbReference>
<dbReference type="AlphaFoldDB" id="A0A9X1ITM1"/>
<reference evidence="2" key="1">
    <citation type="submission" date="2021-05" db="EMBL/GenBank/DDBJ databases">
        <title>Genome of Sphingobium sp. strain.</title>
        <authorList>
            <person name="Fan R."/>
        </authorList>
    </citation>
    <scope>NUCLEOTIDE SEQUENCE</scope>
    <source>
        <strain evidence="2">H33</strain>
    </source>
</reference>
<protein>
    <submittedName>
        <fullName evidence="2">AbiEi antitoxin N-terminal domain-containing protein</fullName>
    </submittedName>
</protein>
<dbReference type="RefSeq" id="WP_284732254.1">
    <property type="nucleotide sequence ID" value="NZ_JAHGAW010000019.1"/>
</dbReference>
<feature type="domain" description="AbiEi antitoxin N-terminal" evidence="1">
    <location>
        <begin position="12"/>
        <end position="57"/>
    </location>
</feature>
<dbReference type="Proteomes" id="UP001138757">
    <property type="component" value="Unassembled WGS sequence"/>
</dbReference>
<evidence type="ECO:0000313" key="3">
    <source>
        <dbReference type="Proteomes" id="UP001138757"/>
    </source>
</evidence>
<organism evidence="2 3">
    <name type="scientific">Sphingobium nicotianae</name>
    <dbReference type="NCBI Taxonomy" id="2782607"/>
    <lineage>
        <taxon>Bacteria</taxon>
        <taxon>Pseudomonadati</taxon>
        <taxon>Pseudomonadota</taxon>
        <taxon>Alphaproteobacteria</taxon>
        <taxon>Sphingomonadales</taxon>
        <taxon>Sphingomonadaceae</taxon>
        <taxon>Sphingobium</taxon>
    </lineage>
</organism>
<name>A0A9X1ITM1_9SPHN</name>